<proteinExistence type="predicted"/>
<protein>
    <submittedName>
        <fullName evidence="2">Uncharacterized protein</fullName>
    </submittedName>
</protein>
<evidence type="ECO:0000256" key="1">
    <source>
        <dbReference type="SAM" id="Phobius"/>
    </source>
</evidence>
<gene>
    <name evidence="2" type="ORF">SAMN02927937_00629</name>
</gene>
<feature type="transmembrane region" description="Helical" evidence="1">
    <location>
        <begin position="5"/>
        <end position="21"/>
    </location>
</feature>
<accession>A0A1H6JN77</accession>
<reference evidence="2 3" key="1">
    <citation type="submission" date="2016-10" db="EMBL/GenBank/DDBJ databases">
        <authorList>
            <person name="de Groot N.N."/>
        </authorList>
    </citation>
    <scope>NUCLEOTIDE SEQUENCE [LARGE SCALE GENOMIC DNA]</scope>
    <source>
        <strain evidence="2 3">CGMCC 1.10825</strain>
    </source>
</reference>
<dbReference type="OrthoDB" id="1453319at2"/>
<evidence type="ECO:0000313" key="3">
    <source>
        <dbReference type="Proteomes" id="UP000199634"/>
    </source>
</evidence>
<keyword evidence="1" id="KW-0812">Transmembrane</keyword>
<keyword evidence="1" id="KW-1133">Transmembrane helix</keyword>
<feature type="transmembrane region" description="Helical" evidence="1">
    <location>
        <begin position="33"/>
        <end position="53"/>
    </location>
</feature>
<dbReference type="RefSeq" id="WP_091096236.1">
    <property type="nucleotide sequence ID" value="NZ_FNXE01000005.1"/>
</dbReference>
<sequence>MKYVTYIVIAIAIALIVLNITKLDFNNLFQGESVVALICIFAVLCAVILLLIFNTSKAIDNKNKE</sequence>
<organism evidence="2 3">
    <name type="scientific">Paenimyroides marinum</name>
    <dbReference type="NCBI Taxonomy" id="1159016"/>
    <lineage>
        <taxon>Bacteria</taxon>
        <taxon>Pseudomonadati</taxon>
        <taxon>Bacteroidota</taxon>
        <taxon>Flavobacteriia</taxon>
        <taxon>Flavobacteriales</taxon>
        <taxon>Flavobacteriaceae</taxon>
        <taxon>Paenimyroides</taxon>
    </lineage>
</organism>
<dbReference type="STRING" id="1159016.SAMN02927937_00629"/>
<dbReference type="Proteomes" id="UP000199634">
    <property type="component" value="Unassembled WGS sequence"/>
</dbReference>
<name>A0A1H6JN77_9FLAO</name>
<keyword evidence="3" id="KW-1185">Reference proteome</keyword>
<keyword evidence="1" id="KW-0472">Membrane</keyword>
<evidence type="ECO:0000313" key="2">
    <source>
        <dbReference type="EMBL" id="SEH63885.1"/>
    </source>
</evidence>
<dbReference type="EMBL" id="FNXE01000005">
    <property type="protein sequence ID" value="SEH63885.1"/>
    <property type="molecule type" value="Genomic_DNA"/>
</dbReference>
<dbReference type="AlphaFoldDB" id="A0A1H6JN77"/>